<reference evidence="6" key="1">
    <citation type="submission" date="2021-06" db="EMBL/GenBank/DDBJ databases">
        <title>Collection of gut derived symbiotic bacterial strains cultured from healthy donors.</title>
        <authorList>
            <person name="Lin H."/>
            <person name="Littmann E."/>
            <person name="Pamer E.G."/>
        </authorList>
    </citation>
    <scope>NUCLEOTIDE SEQUENCE</scope>
    <source>
        <strain evidence="6">MSK.21.74</strain>
    </source>
</reference>
<dbReference type="PANTHER" id="PTHR42916">
    <property type="entry name" value="2-SUCCINYL-5-ENOLPYRUVYL-6-HYDROXY-3-CYCLOHEXENE-1-CARBOXYLATE SYNTHASE"/>
    <property type="match status" value="1"/>
</dbReference>
<keyword evidence="1" id="KW-0808">Transferase</keyword>
<dbReference type="CDD" id="cd07037">
    <property type="entry name" value="TPP_PYR_MenD"/>
    <property type="match status" value="1"/>
</dbReference>
<dbReference type="RefSeq" id="WP_217745133.1">
    <property type="nucleotide sequence ID" value="NZ_JAHOEI010000093.1"/>
</dbReference>
<comment type="caution">
    <text evidence="6">The sequence shown here is derived from an EMBL/GenBank/DDBJ whole genome shotgun (WGS) entry which is preliminary data.</text>
</comment>
<sequence>MQYHYTNEKNVLFCISLLKAYGVKKIVVSPGTTNVTFVASVQRDSYFELYSSVDERSAVYIACGLAAESGEPVALSCTGATASRNYYPGITEAYYRKLPVLAITSTRDVSKIGHLHDQQMDRSVQPKDTVKCSVQIQTIKDATDEWDVMIKLNKAMQALTRNGGGPAHINLTTTYSRDYSVLELPKVRKIGHFTIFDELPPMEQKKIAIYVGTHAKWTKRLTDAVDKFCQSHNAVVFSEPCSGYKGKYRVFYFMAGNQPVPDDNKCPDLLIHIGEVSAFPDTFSGCKEVWRVNEDGEIRDKLKKLTNVFEMPEYAFFEHYCIDTVGDDSYLTACKKRNEELQKMIPELPFSNVWIAQKMHDSIPSGAVLHLGILSSLRAWTLMGTPANIDINCNEGGFGIDGNMSSLLGASLVHPDKLYFGIVGDLSFFYDMNVVGNRHLRSNVRIMIINNGRGNEFRLYTNPARMFGAETDEYISAARHFGNKSPLVIKHYAEDLGFEYFSAENKEEFHSHCQRFLTSEMTGKPMIFEVFTDTEDENTALYTVNNLDQSSKDKLKDKIKGIVGEDTIKSLKAFIKK</sequence>
<keyword evidence="4" id="KW-0786">Thiamine pyrophosphate</keyword>
<gene>
    <name evidence="6" type="ORF">KSW82_15090</name>
</gene>
<keyword evidence="3" id="KW-0460">Magnesium</keyword>
<evidence type="ECO:0000313" key="7">
    <source>
        <dbReference type="Proteomes" id="UP001196765"/>
    </source>
</evidence>
<evidence type="ECO:0000256" key="4">
    <source>
        <dbReference type="ARBA" id="ARBA00023052"/>
    </source>
</evidence>
<dbReference type="PIRSF" id="PIRSF004983">
    <property type="entry name" value="MenD"/>
    <property type="match status" value="1"/>
</dbReference>
<evidence type="ECO:0000256" key="3">
    <source>
        <dbReference type="ARBA" id="ARBA00022842"/>
    </source>
</evidence>
<dbReference type="GO" id="GO:0030976">
    <property type="term" value="F:thiamine pyrophosphate binding"/>
    <property type="evidence" value="ECO:0007669"/>
    <property type="project" value="InterPro"/>
</dbReference>
<organism evidence="6 7">
    <name type="scientific">Segatella copri</name>
    <dbReference type="NCBI Taxonomy" id="165179"/>
    <lineage>
        <taxon>Bacteria</taxon>
        <taxon>Pseudomonadati</taxon>
        <taxon>Bacteroidota</taxon>
        <taxon>Bacteroidia</taxon>
        <taxon>Bacteroidales</taxon>
        <taxon>Prevotellaceae</taxon>
        <taxon>Segatella</taxon>
    </lineage>
</organism>
<evidence type="ECO:0000256" key="1">
    <source>
        <dbReference type="ARBA" id="ARBA00022679"/>
    </source>
</evidence>
<proteinExistence type="predicted"/>
<name>A0AAW4N726_9BACT</name>
<feature type="domain" description="Thiamine pyrophosphate enzyme N-terminal TPP-binding" evidence="5">
    <location>
        <begin position="15"/>
        <end position="121"/>
    </location>
</feature>
<protein>
    <submittedName>
        <fullName evidence="6">2-succinyl-5-enolpyruvyl-6-hydroxy-3-cyclohexene-1-carboxylate synthase</fullName>
    </submittedName>
</protein>
<dbReference type="AlphaFoldDB" id="A0AAW4N726"/>
<accession>A0AAW4N726</accession>
<evidence type="ECO:0000256" key="2">
    <source>
        <dbReference type="ARBA" id="ARBA00022723"/>
    </source>
</evidence>
<dbReference type="InterPro" id="IPR004433">
    <property type="entry name" value="MenaQ_synth_MenD"/>
</dbReference>
<dbReference type="Proteomes" id="UP001196765">
    <property type="component" value="Unassembled WGS sequence"/>
</dbReference>
<dbReference type="EMBL" id="JAHOEI010000093">
    <property type="protein sequence ID" value="MBV3389051.1"/>
    <property type="molecule type" value="Genomic_DNA"/>
</dbReference>
<dbReference type="Pfam" id="PF02776">
    <property type="entry name" value="TPP_enzyme_N"/>
    <property type="match status" value="1"/>
</dbReference>
<evidence type="ECO:0000313" key="6">
    <source>
        <dbReference type="EMBL" id="MBV3389051.1"/>
    </source>
</evidence>
<keyword evidence="2" id="KW-0479">Metal-binding</keyword>
<dbReference type="PANTHER" id="PTHR42916:SF1">
    <property type="entry name" value="PROTEIN PHYLLO, CHLOROPLASTIC"/>
    <property type="match status" value="1"/>
</dbReference>
<dbReference type="InterPro" id="IPR012001">
    <property type="entry name" value="Thiamin_PyroP_enz_TPP-bd_dom"/>
</dbReference>
<evidence type="ECO:0000259" key="5">
    <source>
        <dbReference type="Pfam" id="PF02776"/>
    </source>
</evidence>